<dbReference type="Proteomes" id="UP000013827">
    <property type="component" value="Unassembled WGS sequence"/>
</dbReference>
<dbReference type="AlphaFoldDB" id="A0A0D3K5M6"/>
<evidence type="ECO:0000313" key="2">
    <source>
        <dbReference type="Proteomes" id="UP000013827"/>
    </source>
</evidence>
<reference evidence="2" key="1">
    <citation type="journal article" date="2013" name="Nature">
        <title>Pan genome of the phytoplankton Emiliania underpins its global distribution.</title>
        <authorList>
            <person name="Read B.A."/>
            <person name="Kegel J."/>
            <person name="Klute M.J."/>
            <person name="Kuo A."/>
            <person name="Lefebvre S.C."/>
            <person name="Maumus F."/>
            <person name="Mayer C."/>
            <person name="Miller J."/>
            <person name="Monier A."/>
            <person name="Salamov A."/>
            <person name="Young J."/>
            <person name="Aguilar M."/>
            <person name="Claverie J.M."/>
            <person name="Frickenhaus S."/>
            <person name="Gonzalez K."/>
            <person name="Herman E.K."/>
            <person name="Lin Y.C."/>
            <person name="Napier J."/>
            <person name="Ogata H."/>
            <person name="Sarno A.F."/>
            <person name="Shmutz J."/>
            <person name="Schroeder D."/>
            <person name="de Vargas C."/>
            <person name="Verret F."/>
            <person name="von Dassow P."/>
            <person name="Valentin K."/>
            <person name="Van de Peer Y."/>
            <person name="Wheeler G."/>
            <person name="Dacks J.B."/>
            <person name="Delwiche C.F."/>
            <person name="Dyhrman S.T."/>
            <person name="Glockner G."/>
            <person name="John U."/>
            <person name="Richards T."/>
            <person name="Worden A.Z."/>
            <person name="Zhang X."/>
            <person name="Grigoriev I.V."/>
            <person name="Allen A.E."/>
            <person name="Bidle K."/>
            <person name="Borodovsky M."/>
            <person name="Bowler C."/>
            <person name="Brownlee C."/>
            <person name="Cock J.M."/>
            <person name="Elias M."/>
            <person name="Gladyshev V.N."/>
            <person name="Groth M."/>
            <person name="Guda C."/>
            <person name="Hadaegh A."/>
            <person name="Iglesias-Rodriguez M.D."/>
            <person name="Jenkins J."/>
            <person name="Jones B.M."/>
            <person name="Lawson T."/>
            <person name="Leese F."/>
            <person name="Lindquist E."/>
            <person name="Lobanov A."/>
            <person name="Lomsadze A."/>
            <person name="Malik S.B."/>
            <person name="Marsh M.E."/>
            <person name="Mackinder L."/>
            <person name="Mock T."/>
            <person name="Mueller-Roeber B."/>
            <person name="Pagarete A."/>
            <person name="Parker M."/>
            <person name="Probert I."/>
            <person name="Quesneville H."/>
            <person name="Raines C."/>
            <person name="Rensing S.A."/>
            <person name="Riano-Pachon D.M."/>
            <person name="Richier S."/>
            <person name="Rokitta S."/>
            <person name="Shiraiwa Y."/>
            <person name="Soanes D.M."/>
            <person name="van der Giezen M."/>
            <person name="Wahlund T.M."/>
            <person name="Williams B."/>
            <person name="Wilson W."/>
            <person name="Wolfe G."/>
            <person name="Wurch L.L."/>
        </authorList>
    </citation>
    <scope>NUCLEOTIDE SEQUENCE</scope>
</reference>
<dbReference type="HOGENOM" id="CLU_2019582_0_0_1"/>
<dbReference type="EnsemblProtists" id="EOD31061">
    <property type="protein sequence ID" value="EOD31061"/>
    <property type="gene ID" value="EMIHUDRAFT_203147"/>
</dbReference>
<proteinExistence type="predicted"/>
<accession>A0A0D3K5M6</accession>
<name>A0A0D3K5M6_EMIH1</name>
<dbReference type="PaxDb" id="2903-EOD31061"/>
<dbReference type="KEGG" id="ehx:EMIHUDRAFT_203147"/>
<reference evidence="1" key="2">
    <citation type="submission" date="2024-10" db="UniProtKB">
        <authorList>
            <consortium name="EnsemblProtists"/>
        </authorList>
    </citation>
    <scope>IDENTIFICATION</scope>
</reference>
<keyword evidence="2" id="KW-1185">Reference proteome</keyword>
<protein>
    <submittedName>
        <fullName evidence="1">Uncharacterized protein</fullName>
    </submittedName>
</protein>
<organism evidence="1 2">
    <name type="scientific">Emiliania huxleyi (strain CCMP1516)</name>
    <dbReference type="NCBI Taxonomy" id="280463"/>
    <lineage>
        <taxon>Eukaryota</taxon>
        <taxon>Haptista</taxon>
        <taxon>Haptophyta</taxon>
        <taxon>Prymnesiophyceae</taxon>
        <taxon>Isochrysidales</taxon>
        <taxon>Noelaerhabdaceae</taxon>
        <taxon>Emiliania</taxon>
    </lineage>
</organism>
<dbReference type="RefSeq" id="XP_005783490.1">
    <property type="nucleotide sequence ID" value="XM_005783433.1"/>
</dbReference>
<evidence type="ECO:0000313" key="1">
    <source>
        <dbReference type="EnsemblProtists" id="EOD31061"/>
    </source>
</evidence>
<dbReference type="GeneID" id="17276334"/>
<sequence>MQHQRALPGPEWPPGTVSAATLPLPAACGKHTALRCHVAGEVVAASSKSKRLLFFSAADGFLSAEQIAELAARLQRGTTICLLAYPELAAAAGGEAATAVAGDAAVARRASDGREIWRGRSRL</sequence>